<dbReference type="Pfam" id="PF02709">
    <property type="entry name" value="Glyco_transf_7C"/>
    <property type="match status" value="1"/>
</dbReference>
<evidence type="ECO:0000313" key="5">
    <source>
        <dbReference type="EMBL" id="ESO96034.1"/>
    </source>
</evidence>
<evidence type="ECO:0000256" key="2">
    <source>
        <dbReference type="ARBA" id="ARBA00023157"/>
    </source>
</evidence>
<accession>V4C3D1</accession>
<evidence type="ECO:0008006" key="7">
    <source>
        <dbReference type="Google" id="ProtNLM"/>
    </source>
</evidence>
<dbReference type="HOGENOM" id="CLU_013477_0_0_1"/>
<dbReference type="PANTHER" id="PTHR11675">
    <property type="entry name" value="N-ACETYLGALACTOSAMINYLTRANSFERASE"/>
    <property type="match status" value="1"/>
</dbReference>
<dbReference type="GeneID" id="20251706"/>
<keyword evidence="1" id="KW-0808">Transferase</keyword>
<evidence type="ECO:0000259" key="4">
    <source>
        <dbReference type="Pfam" id="PF02709"/>
    </source>
</evidence>
<dbReference type="Gene3D" id="3.90.550.10">
    <property type="entry name" value="Spore Coat Polysaccharide Biosynthesis Protein SpsA, Chain A"/>
    <property type="match status" value="1"/>
</dbReference>
<dbReference type="PANTHER" id="PTHR11675:SF119">
    <property type="entry name" value="POLYPEPTIDE N-ACETYLGALACTOSAMINYLTRANSFERASE 2"/>
    <property type="match status" value="1"/>
</dbReference>
<protein>
    <recommendedName>
        <fullName evidence="7">Glycosyltransferase 2-like domain-containing protein</fullName>
    </recommendedName>
</protein>
<dbReference type="GO" id="GO:0006493">
    <property type="term" value="P:protein O-linked glycosylation"/>
    <property type="evidence" value="ECO:0007669"/>
    <property type="project" value="TreeGrafter"/>
</dbReference>
<dbReference type="GO" id="GO:0004653">
    <property type="term" value="F:polypeptide N-acetylgalactosaminyltransferase activity"/>
    <property type="evidence" value="ECO:0007669"/>
    <property type="project" value="TreeGrafter"/>
</dbReference>
<organism evidence="5 6">
    <name type="scientific">Lottia gigantea</name>
    <name type="common">Giant owl limpet</name>
    <dbReference type="NCBI Taxonomy" id="225164"/>
    <lineage>
        <taxon>Eukaryota</taxon>
        <taxon>Metazoa</taxon>
        <taxon>Spiralia</taxon>
        <taxon>Lophotrochozoa</taxon>
        <taxon>Mollusca</taxon>
        <taxon>Gastropoda</taxon>
        <taxon>Patellogastropoda</taxon>
        <taxon>Lottioidea</taxon>
        <taxon>Lottiidae</taxon>
        <taxon>Lottia</taxon>
    </lineage>
</organism>
<dbReference type="InterPro" id="IPR029044">
    <property type="entry name" value="Nucleotide-diphossugar_trans"/>
</dbReference>
<gene>
    <name evidence="5" type="ORF">LOTGIDRAFT_64398</name>
</gene>
<dbReference type="Proteomes" id="UP000030746">
    <property type="component" value="Unassembled WGS sequence"/>
</dbReference>
<feature type="non-terminal residue" evidence="5">
    <location>
        <position position="1"/>
    </location>
</feature>
<evidence type="ECO:0000259" key="3">
    <source>
        <dbReference type="Pfam" id="PF00535"/>
    </source>
</evidence>
<keyword evidence="2" id="KW-1015">Disulfide bond</keyword>
<reference evidence="5 6" key="1">
    <citation type="journal article" date="2013" name="Nature">
        <title>Insights into bilaterian evolution from three spiralian genomes.</title>
        <authorList>
            <person name="Simakov O."/>
            <person name="Marletaz F."/>
            <person name="Cho S.J."/>
            <person name="Edsinger-Gonzales E."/>
            <person name="Havlak P."/>
            <person name="Hellsten U."/>
            <person name="Kuo D.H."/>
            <person name="Larsson T."/>
            <person name="Lv J."/>
            <person name="Arendt D."/>
            <person name="Savage R."/>
            <person name="Osoegawa K."/>
            <person name="de Jong P."/>
            <person name="Grimwood J."/>
            <person name="Chapman J.A."/>
            <person name="Shapiro H."/>
            <person name="Aerts A."/>
            <person name="Otillar R.P."/>
            <person name="Terry A.Y."/>
            <person name="Boore J.L."/>
            <person name="Grigoriev I.V."/>
            <person name="Lindberg D.R."/>
            <person name="Seaver E.C."/>
            <person name="Weisblat D.A."/>
            <person name="Putnam N.H."/>
            <person name="Rokhsar D.S."/>
        </authorList>
    </citation>
    <scope>NUCLEOTIDE SEQUENCE [LARGE SCALE GENOMIC DNA]</scope>
</reference>
<dbReference type="InterPro" id="IPR001173">
    <property type="entry name" value="Glyco_trans_2-like"/>
</dbReference>
<dbReference type="STRING" id="225164.V4C3D1"/>
<dbReference type="InterPro" id="IPR027791">
    <property type="entry name" value="Galactosyl_T_C"/>
</dbReference>
<dbReference type="KEGG" id="lgi:LOTGIDRAFT_64398"/>
<feature type="non-terminal residue" evidence="5">
    <location>
        <position position="336"/>
    </location>
</feature>
<proteinExistence type="predicted"/>
<dbReference type="CTD" id="20251706"/>
<feature type="domain" description="Galactosyltransferase C-terminal" evidence="4">
    <location>
        <begin position="205"/>
        <end position="261"/>
    </location>
</feature>
<dbReference type="OrthoDB" id="6133423at2759"/>
<dbReference type="SUPFAM" id="SSF53448">
    <property type="entry name" value="Nucleotide-diphospho-sugar transferases"/>
    <property type="match status" value="1"/>
</dbReference>
<keyword evidence="6" id="KW-1185">Reference proteome</keyword>
<dbReference type="GO" id="GO:0005794">
    <property type="term" value="C:Golgi apparatus"/>
    <property type="evidence" value="ECO:0007669"/>
    <property type="project" value="TreeGrafter"/>
</dbReference>
<name>V4C3D1_LOTGI</name>
<dbReference type="Pfam" id="PF00535">
    <property type="entry name" value="Glycos_transf_2"/>
    <property type="match status" value="1"/>
</dbReference>
<feature type="domain" description="Glycosyltransferase 2-like" evidence="3">
    <location>
        <begin position="37"/>
        <end position="171"/>
    </location>
</feature>
<dbReference type="RefSeq" id="XP_009053117.1">
    <property type="nucleotide sequence ID" value="XM_009054869.1"/>
</dbReference>
<evidence type="ECO:0000256" key="1">
    <source>
        <dbReference type="ARBA" id="ARBA00022679"/>
    </source>
</evidence>
<evidence type="ECO:0000313" key="6">
    <source>
        <dbReference type="Proteomes" id="UP000030746"/>
    </source>
</evidence>
<dbReference type="EMBL" id="KB201549">
    <property type="protein sequence ID" value="ESO96034.1"/>
    <property type="molecule type" value="Genomic_DNA"/>
</dbReference>
<sequence>FNETLSHSIPLDRIGEDLRHEECKQKNWKFSSDLKVSVVIPFVNEPWSTLLRTVISVLIKSPKQQILEVILVDDQSDRAYLLEPFERLVSTFKLLRLIRTPFPMGVARSRNYGARHAVGSVLLFLDSHCEVNVGWMEPLLEAITEEPTRIAVCTKDHILSTTLEIHGTDPNSYQIVFNWRLGAAFDAFRPDLLEKYNMTDPMPQVSLMGQVIAVNKQYFRGIGGFPDYFDGWGAEDVDLSIKSWLCGGGVVKCRCCHITHLQKKRPYEIQNNPQINVRYIADLWLDEFKPIFQCTTTALGPIDSSVLLRTKTLKEKLKCKPFKWLLENVYPELEIP</sequence>
<dbReference type="AlphaFoldDB" id="V4C3D1"/>